<keyword evidence="4 7" id="KW-0812">Transmembrane</keyword>
<evidence type="ECO:0000256" key="3">
    <source>
        <dbReference type="ARBA" id="ARBA00022475"/>
    </source>
</evidence>
<evidence type="ECO:0000256" key="4">
    <source>
        <dbReference type="ARBA" id="ARBA00022692"/>
    </source>
</evidence>
<protein>
    <submittedName>
        <fullName evidence="9">Carbohydrate ABC transporter permease</fullName>
    </submittedName>
</protein>
<feature type="domain" description="ABC transmembrane type-1" evidence="8">
    <location>
        <begin position="72"/>
        <end position="263"/>
    </location>
</feature>
<evidence type="ECO:0000256" key="5">
    <source>
        <dbReference type="ARBA" id="ARBA00022989"/>
    </source>
</evidence>
<feature type="transmembrane region" description="Helical" evidence="7">
    <location>
        <begin position="71"/>
        <end position="95"/>
    </location>
</feature>
<keyword evidence="5 7" id="KW-1133">Transmembrane helix</keyword>
<feature type="transmembrane region" description="Helical" evidence="7">
    <location>
        <begin position="107"/>
        <end position="128"/>
    </location>
</feature>
<dbReference type="AlphaFoldDB" id="A0A3L7K5S5"/>
<dbReference type="OrthoDB" id="9771544at2"/>
<comment type="subcellular location">
    <subcellularLocation>
        <location evidence="1 7">Cell membrane</location>
        <topology evidence="1 7">Multi-pass membrane protein</topology>
    </subcellularLocation>
</comment>
<keyword evidence="3" id="KW-1003">Cell membrane</keyword>
<dbReference type="PANTHER" id="PTHR43744">
    <property type="entry name" value="ABC TRANSPORTER PERMEASE PROTEIN MG189-RELATED-RELATED"/>
    <property type="match status" value="1"/>
</dbReference>
<sequence length="278" mass="31120">MGLKKRRIKGSELIIHLCLFAGVTIVAFPFLWMILSSFKSLSDFYSFSFFPHEIDLSAYKYIFHETGFLTWYMNSIIIAAVVTLSCLIFNSLIGYTLAKYKFPGVKVIFILILSTLMIPTEMLVIPWYVMGSKVNIIDSYSGIMFPGLIEAFGVFLMRQFMLGIPDDLLDAARIDGMSEFKIWWRVAIPQVKPALSALGIITFLGNWNAYLWPVIAVSSDNMRTLPVGISLFATGDGGGIQWNTIMGMSTLAVVPMMVVFLIFQRRIVEGISLTGVKG</sequence>
<feature type="transmembrane region" description="Helical" evidence="7">
    <location>
        <begin position="240"/>
        <end position="263"/>
    </location>
</feature>
<dbReference type="InterPro" id="IPR000515">
    <property type="entry name" value="MetI-like"/>
</dbReference>
<accession>A0A3L7K5S5</accession>
<dbReference type="GO" id="GO:0055085">
    <property type="term" value="P:transmembrane transport"/>
    <property type="evidence" value="ECO:0007669"/>
    <property type="project" value="InterPro"/>
</dbReference>
<evidence type="ECO:0000256" key="7">
    <source>
        <dbReference type="RuleBase" id="RU363032"/>
    </source>
</evidence>
<dbReference type="PROSITE" id="PS50928">
    <property type="entry name" value="ABC_TM1"/>
    <property type="match status" value="1"/>
</dbReference>
<keyword evidence="2 7" id="KW-0813">Transport</keyword>
<reference evidence="9 10" key="1">
    <citation type="submission" date="2018-10" db="EMBL/GenBank/DDBJ databases">
        <title>Falsibacillus sp. genome draft.</title>
        <authorList>
            <person name="Shi S."/>
        </authorList>
    </citation>
    <scope>NUCLEOTIDE SEQUENCE [LARGE SCALE GENOMIC DNA]</scope>
    <source>
        <strain evidence="9 10">GY 10110</strain>
    </source>
</reference>
<dbReference type="Proteomes" id="UP000276770">
    <property type="component" value="Unassembled WGS sequence"/>
</dbReference>
<dbReference type="InterPro" id="IPR035906">
    <property type="entry name" value="MetI-like_sf"/>
</dbReference>
<evidence type="ECO:0000256" key="2">
    <source>
        <dbReference type="ARBA" id="ARBA00022448"/>
    </source>
</evidence>
<evidence type="ECO:0000256" key="1">
    <source>
        <dbReference type="ARBA" id="ARBA00004651"/>
    </source>
</evidence>
<dbReference type="Gene3D" id="1.10.3720.10">
    <property type="entry name" value="MetI-like"/>
    <property type="match status" value="1"/>
</dbReference>
<keyword evidence="10" id="KW-1185">Reference proteome</keyword>
<evidence type="ECO:0000313" key="10">
    <source>
        <dbReference type="Proteomes" id="UP000276770"/>
    </source>
</evidence>
<organism evidence="9 10">
    <name type="scientific">Falsibacillus albus</name>
    <dbReference type="NCBI Taxonomy" id="2478915"/>
    <lineage>
        <taxon>Bacteria</taxon>
        <taxon>Bacillati</taxon>
        <taxon>Bacillota</taxon>
        <taxon>Bacilli</taxon>
        <taxon>Bacillales</taxon>
        <taxon>Bacillaceae</taxon>
        <taxon>Falsibacillus</taxon>
    </lineage>
</organism>
<name>A0A3L7K5S5_9BACI</name>
<dbReference type="EMBL" id="RCVZ01000002">
    <property type="protein sequence ID" value="RLQ97441.1"/>
    <property type="molecule type" value="Genomic_DNA"/>
</dbReference>
<proteinExistence type="inferred from homology"/>
<comment type="similarity">
    <text evidence="7">Belongs to the binding-protein-dependent transport system permease family.</text>
</comment>
<evidence type="ECO:0000313" key="9">
    <source>
        <dbReference type="EMBL" id="RLQ97441.1"/>
    </source>
</evidence>
<dbReference type="PANTHER" id="PTHR43744:SF12">
    <property type="entry name" value="ABC TRANSPORTER PERMEASE PROTEIN MG189-RELATED"/>
    <property type="match status" value="1"/>
</dbReference>
<dbReference type="SUPFAM" id="SSF161098">
    <property type="entry name" value="MetI-like"/>
    <property type="match status" value="1"/>
</dbReference>
<dbReference type="GO" id="GO:0005886">
    <property type="term" value="C:plasma membrane"/>
    <property type="evidence" value="ECO:0007669"/>
    <property type="project" value="UniProtKB-SubCell"/>
</dbReference>
<comment type="caution">
    <text evidence="9">The sequence shown here is derived from an EMBL/GenBank/DDBJ whole genome shotgun (WGS) entry which is preliminary data.</text>
</comment>
<evidence type="ECO:0000259" key="8">
    <source>
        <dbReference type="PROSITE" id="PS50928"/>
    </source>
</evidence>
<evidence type="ECO:0000256" key="6">
    <source>
        <dbReference type="ARBA" id="ARBA00023136"/>
    </source>
</evidence>
<keyword evidence="6 7" id="KW-0472">Membrane</keyword>
<feature type="transmembrane region" description="Helical" evidence="7">
    <location>
        <begin position="140"/>
        <end position="161"/>
    </location>
</feature>
<feature type="transmembrane region" description="Helical" evidence="7">
    <location>
        <begin position="12"/>
        <end position="35"/>
    </location>
</feature>
<gene>
    <name evidence="9" type="ORF">D9X91_04615</name>
</gene>
<dbReference type="Pfam" id="PF00528">
    <property type="entry name" value="BPD_transp_1"/>
    <property type="match status" value="1"/>
</dbReference>
<dbReference type="CDD" id="cd06261">
    <property type="entry name" value="TM_PBP2"/>
    <property type="match status" value="1"/>
</dbReference>